<reference evidence="1 2" key="1">
    <citation type="submission" date="2015-10" db="EMBL/GenBank/DDBJ databases">
        <title>Draft genome sequence of Streptomyces corchorusii DSM 40340, type strain for the species Streptomyces corchorusii.</title>
        <authorList>
            <person name="Ruckert C."/>
            <person name="Winkler A."/>
            <person name="Kalinowski J."/>
            <person name="Kampfer P."/>
            <person name="Glaeser S."/>
        </authorList>
    </citation>
    <scope>NUCLEOTIDE SEQUENCE [LARGE SCALE GENOMIC DNA]</scope>
    <source>
        <strain evidence="1 2">DSM 40340</strain>
    </source>
</reference>
<evidence type="ECO:0000313" key="2">
    <source>
        <dbReference type="Proteomes" id="UP000053398"/>
    </source>
</evidence>
<name>A0A117QJZ7_STRCK</name>
<proteinExistence type="predicted"/>
<dbReference type="AlphaFoldDB" id="A0A117QJZ7"/>
<dbReference type="RefSeq" id="WP_059261789.1">
    <property type="nucleotide sequence ID" value="NZ_KQ948351.1"/>
</dbReference>
<protein>
    <submittedName>
        <fullName evidence="1">Integrase</fullName>
    </submittedName>
</protein>
<dbReference type="EMBL" id="LMWP01000002">
    <property type="protein sequence ID" value="KUN32579.1"/>
    <property type="molecule type" value="Genomic_DNA"/>
</dbReference>
<organism evidence="1 2">
    <name type="scientific">Streptomyces corchorusii</name>
    <name type="common">Streptomyces chibaensis</name>
    <dbReference type="NCBI Taxonomy" id="1903"/>
    <lineage>
        <taxon>Bacteria</taxon>
        <taxon>Bacillati</taxon>
        <taxon>Actinomycetota</taxon>
        <taxon>Actinomycetes</taxon>
        <taxon>Kitasatosporales</taxon>
        <taxon>Streptomycetaceae</taxon>
        <taxon>Streptomyces</taxon>
    </lineage>
</organism>
<accession>A0A117QJZ7</accession>
<comment type="caution">
    <text evidence="1">The sequence shown here is derived from an EMBL/GenBank/DDBJ whole genome shotgun (WGS) entry which is preliminary data.</text>
</comment>
<keyword evidence="2" id="KW-1185">Reference proteome</keyword>
<evidence type="ECO:0000313" key="1">
    <source>
        <dbReference type="EMBL" id="KUN32579.1"/>
    </source>
</evidence>
<sequence length="78" mass="8327">MTATDVQALTTADLLDLPPTIDVETAARAFGIGRTLAYQLVRKGQFPCQVIPAGRAYRVVTADLRRVLQVTAPADDAA</sequence>
<dbReference type="Proteomes" id="UP000053398">
    <property type="component" value="Unassembled WGS sequence"/>
</dbReference>
<gene>
    <name evidence="1" type="ORF">AQJ11_03370</name>
</gene>